<accession>A0AAF3J2T7</accession>
<sequence length="106" mass="11348">MSLPQRLPIAAALEKEKGSPLVFPSMPFCLPPPTTAASVFPNPLIFPQNFQQIYASLMQQQFLNSLAASQQQSSPAIRSSDPSPSLSDRASSGTQTPSIKSKSSLE</sequence>
<reference evidence="3" key="1">
    <citation type="submission" date="2024-02" db="UniProtKB">
        <authorList>
            <consortium name="WormBaseParasite"/>
        </authorList>
    </citation>
    <scope>IDENTIFICATION</scope>
</reference>
<evidence type="ECO:0000256" key="1">
    <source>
        <dbReference type="SAM" id="MobiDB-lite"/>
    </source>
</evidence>
<dbReference type="WBParaSite" id="MBELARI_LOCUS12677">
    <property type="protein sequence ID" value="MBELARI_LOCUS12677"/>
    <property type="gene ID" value="MBELARI_LOCUS12677"/>
</dbReference>
<organism evidence="2 3">
    <name type="scientific">Mesorhabditis belari</name>
    <dbReference type="NCBI Taxonomy" id="2138241"/>
    <lineage>
        <taxon>Eukaryota</taxon>
        <taxon>Metazoa</taxon>
        <taxon>Ecdysozoa</taxon>
        <taxon>Nematoda</taxon>
        <taxon>Chromadorea</taxon>
        <taxon>Rhabditida</taxon>
        <taxon>Rhabditina</taxon>
        <taxon>Rhabditomorpha</taxon>
        <taxon>Rhabditoidea</taxon>
        <taxon>Rhabditidae</taxon>
        <taxon>Mesorhabditinae</taxon>
        <taxon>Mesorhabditis</taxon>
    </lineage>
</organism>
<protein>
    <submittedName>
        <fullName evidence="3">Uncharacterized protein</fullName>
    </submittedName>
</protein>
<feature type="compositionally biased region" description="Polar residues" evidence="1">
    <location>
        <begin position="93"/>
        <end position="106"/>
    </location>
</feature>
<evidence type="ECO:0000313" key="2">
    <source>
        <dbReference type="Proteomes" id="UP000887575"/>
    </source>
</evidence>
<keyword evidence="2" id="KW-1185">Reference proteome</keyword>
<dbReference type="Proteomes" id="UP000887575">
    <property type="component" value="Unassembled WGS sequence"/>
</dbReference>
<feature type="compositionally biased region" description="Low complexity" evidence="1">
    <location>
        <begin position="68"/>
        <end position="92"/>
    </location>
</feature>
<evidence type="ECO:0000313" key="3">
    <source>
        <dbReference type="WBParaSite" id="MBELARI_LOCUS12677"/>
    </source>
</evidence>
<dbReference type="AlphaFoldDB" id="A0AAF3J2T7"/>
<name>A0AAF3J2T7_9BILA</name>
<proteinExistence type="predicted"/>
<feature type="region of interest" description="Disordered" evidence="1">
    <location>
        <begin position="68"/>
        <end position="106"/>
    </location>
</feature>